<proteinExistence type="predicted"/>
<keyword evidence="2" id="KW-1185">Reference proteome</keyword>
<dbReference type="EMBL" id="KU574722">
    <property type="protein sequence ID" value="AMM43932.1"/>
    <property type="molecule type" value="Genomic_DNA"/>
</dbReference>
<reference evidence="2" key="1">
    <citation type="submission" date="2016-01" db="EMBL/GenBank/DDBJ databases">
        <title>Isolation and Characterization of Enterobacteria phage CBB.</title>
        <authorList>
            <person name="Buttimer C.T.H."/>
            <person name="Hendrix H."/>
            <person name="Alexandre H."/>
            <person name="O'Mahony J."/>
            <person name="Lavigne R."/>
            <person name="Coffey A."/>
        </authorList>
    </citation>
    <scope>NUCLEOTIDE SEQUENCE [LARGE SCALE GENOMIC DNA]</scope>
</reference>
<name>A0A1L2CV74_9CAUD</name>
<organism evidence="1 2">
    <name type="scientific">Pectobacterium phage vB_PcaM_CBB</name>
    <dbReference type="NCBI Taxonomy" id="2772511"/>
    <lineage>
        <taxon>Viruses</taxon>
        <taxon>Duplodnaviria</taxon>
        <taxon>Heunggongvirae</taxon>
        <taxon>Uroviricota</taxon>
        <taxon>Caudoviricetes</taxon>
        <taxon>Mimasvirus</taxon>
        <taxon>Mimasvirus CBB</taxon>
    </lineage>
</organism>
<gene>
    <name evidence="1" type="ORF">CBB_369</name>
</gene>
<protein>
    <submittedName>
        <fullName evidence="1">Uncharacterized protein</fullName>
    </submittedName>
</protein>
<dbReference type="Proteomes" id="UP000223891">
    <property type="component" value="Segment"/>
</dbReference>
<sequence>MLIVQYKPNDSSVAIADGKIKEVAEEWVRDITFHERKVVSISQLLMIDGIRAALVDLYVDPSLVVIEVYNADDELMESVSITDRYCLTSWNSFPQVQVDCLRTTIKSRKYGQNN</sequence>
<evidence type="ECO:0000313" key="1">
    <source>
        <dbReference type="EMBL" id="AMM43932.1"/>
    </source>
</evidence>
<evidence type="ECO:0000313" key="2">
    <source>
        <dbReference type="Proteomes" id="UP000223891"/>
    </source>
</evidence>
<accession>A0A1L2CV74</accession>